<dbReference type="Pfam" id="PF13144">
    <property type="entry name" value="ChapFlgA"/>
    <property type="match status" value="1"/>
</dbReference>
<keyword evidence="7" id="KW-1185">Reference proteome</keyword>
<keyword evidence="3 4" id="KW-0574">Periplasm</keyword>
<dbReference type="InterPro" id="IPR013974">
    <property type="entry name" value="SAF"/>
</dbReference>
<comment type="function">
    <text evidence="4">Involved in the assembly process of the P-ring formation. It may associate with FlgF on the rod constituting a structure essential for the P-ring assembly or may act as a modulator protein for the P-ring assembly.</text>
</comment>
<evidence type="ECO:0000256" key="3">
    <source>
        <dbReference type="ARBA" id="ARBA00022764"/>
    </source>
</evidence>
<keyword evidence="6" id="KW-0966">Cell projection</keyword>
<dbReference type="CDD" id="cd11614">
    <property type="entry name" value="SAF_CpaB_FlgA_like"/>
    <property type="match status" value="1"/>
</dbReference>
<keyword evidence="6" id="KW-0969">Cilium</keyword>
<dbReference type="GO" id="GO:0044780">
    <property type="term" value="P:bacterial-type flagellum assembly"/>
    <property type="evidence" value="ECO:0007669"/>
    <property type="project" value="InterPro"/>
</dbReference>
<reference evidence="6 7" key="1">
    <citation type="submission" date="2020-02" db="EMBL/GenBank/DDBJ databases">
        <title>Aliifodinibius halophilus 2W32, complete genome.</title>
        <authorList>
            <person name="Li Y."/>
            <person name="Wu S."/>
        </authorList>
    </citation>
    <scope>NUCLEOTIDE SEQUENCE [LARGE SCALE GENOMIC DNA]</scope>
    <source>
        <strain evidence="6 7">2W32</strain>
    </source>
</reference>
<organism evidence="6 7">
    <name type="scientific">Fodinibius halophilus</name>
    <dbReference type="NCBI Taxonomy" id="1736908"/>
    <lineage>
        <taxon>Bacteria</taxon>
        <taxon>Pseudomonadati</taxon>
        <taxon>Balneolota</taxon>
        <taxon>Balneolia</taxon>
        <taxon>Balneolales</taxon>
        <taxon>Balneolaceae</taxon>
        <taxon>Fodinibius</taxon>
    </lineage>
</organism>
<dbReference type="EMBL" id="JAALLS010000003">
    <property type="protein sequence ID" value="NGP87375.1"/>
    <property type="molecule type" value="Genomic_DNA"/>
</dbReference>
<dbReference type="Gene3D" id="3.90.1210.10">
    <property type="entry name" value="Antifreeze-like/N-acetylneuraminic acid synthase C-terminal domain"/>
    <property type="match status" value="1"/>
</dbReference>
<evidence type="ECO:0000313" key="7">
    <source>
        <dbReference type="Proteomes" id="UP000479132"/>
    </source>
</evidence>
<dbReference type="PANTHER" id="PTHR36307:SF1">
    <property type="entry name" value="FLAGELLA BASAL BODY P-RING FORMATION PROTEIN FLGA"/>
    <property type="match status" value="1"/>
</dbReference>
<protein>
    <recommendedName>
        <fullName evidence="4">Flagella basal body P-ring formation protein FlgA</fullName>
    </recommendedName>
</protein>
<evidence type="ECO:0000259" key="5">
    <source>
        <dbReference type="SMART" id="SM00858"/>
    </source>
</evidence>
<feature type="chain" id="PRO_5027166210" description="Flagella basal body P-ring formation protein FlgA" evidence="4">
    <location>
        <begin position="24"/>
        <end position="246"/>
    </location>
</feature>
<comment type="similarity">
    <text evidence="4">Belongs to the FlgA family.</text>
</comment>
<gene>
    <name evidence="6" type="primary">flgA</name>
    <name evidence="6" type="ORF">G3569_03330</name>
</gene>
<dbReference type="GO" id="GO:0042597">
    <property type="term" value="C:periplasmic space"/>
    <property type="evidence" value="ECO:0007669"/>
    <property type="project" value="UniProtKB-SubCell"/>
</dbReference>
<accession>A0A6M1T2C3</accession>
<comment type="caution">
    <text evidence="6">The sequence shown here is derived from an EMBL/GenBank/DDBJ whole genome shotgun (WGS) entry which is preliminary data.</text>
</comment>
<dbReference type="InterPro" id="IPR017585">
    <property type="entry name" value="SAF_FlgA"/>
</dbReference>
<proteinExistence type="inferred from homology"/>
<dbReference type="AlphaFoldDB" id="A0A6M1T2C3"/>
<comment type="subcellular location">
    <subcellularLocation>
        <location evidence="1 4">Periplasm</location>
    </subcellularLocation>
</comment>
<feature type="domain" description="SAF" evidence="5">
    <location>
        <begin position="119"/>
        <end position="181"/>
    </location>
</feature>
<sequence length="246" mass="28256">MNTRLFISILVFCTAVFVSTGTAKPSESSAMFVERDIDTKQIILKKAKEQLSQHFSGDIYRFEIKARWIPRRLLEAGSQSIIGVKLDGNVRRYTNFDVFYQGRQKKRSIQIQLAVDVEKKVPVVTRRLRSGSKITKQDLKKQWVSLSRNKDELIEDMDALVGKTLRRTLLSGQPVRRTFVSREYIVEAGDQVRVLIQKKGIRVQVAGEARENGAKGDKIRIYSKETRKKYVGEIVRPGLILWKNTL</sequence>
<evidence type="ECO:0000256" key="2">
    <source>
        <dbReference type="ARBA" id="ARBA00022729"/>
    </source>
</evidence>
<dbReference type="NCBIfam" id="TIGR03170">
    <property type="entry name" value="flgA_cterm"/>
    <property type="match status" value="1"/>
</dbReference>
<feature type="signal peptide" evidence="4">
    <location>
        <begin position="1"/>
        <end position="23"/>
    </location>
</feature>
<dbReference type="RefSeq" id="WP_165266075.1">
    <property type="nucleotide sequence ID" value="NZ_JAALLS010000003.1"/>
</dbReference>
<evidence type="ECO:0000313" key="6">
    <source>
        <dbReference type="EMBL" id="NGP87375.1"/>
    </source>
</evidence>
<dbReference type="Gene3D" id="2.30.30.760">
    <property type="match status" value="1"/>
</dbReference>
<dbReference type="Proteomes" id="UP000479132">
    <property type="component" value="Unassembled WGS sequence"/>
</dbReference>
<name>A0A6M1T2C3_9BACT</name>
<keyword evidence="6" id="KW-0282">Flagellum</keyword>
<dbReference type="PANTHER" id="PTHR36307">
    <property type="entry name" value="FLAGELLA BASAL BODY P-RING FORMATION PROTEIN FLGA"/>
    <property type="match status" value="1"/>
</dbReference>
<evidence type="ECO:0000256" key="1">
    <source>
        <dbReference type="ARBA" id="ARBA00004418"/>
    </source>
</evidence>
<keyword evidence="4" id="KW-1005">Bacterial flagellum biogenesis</keyword>
<evidence type="ECO:0000256" key="4">
    <source>
        <dbReference type="RuleBase" id="RU362063"/>
    </source>
</evidence>
<keyword evidence="2 4" id="KW-0732">Signal</keyword>
<dbReference type="InterPro" id="IPR039246">
    <property type="entry name" value="Flagellar_FlgA"/>
</dbReference>
<dbReference type="SMART" id="SM00858">
    <property type="entry name" value="SAF"/>
    <property type="match status" value="1"/>
</dbReference>